<keyword evidence="5" id="KW-0201">Cytochrome c-type biogenesis</keyword>
<dbReference type="PANTHER" id="PTHR47870:SF1">
    <property type="entry name" value="CYTOCHROME C-TYPE BIOGENESIS PROTEIN CCMH"/>
    <property type="match status" value="1"/>
</dbReference>
<evidence type="ECO:0000256" key="6">
    <source>
        <dbReference type="ARBA" id="ARBA00023004"/>
    </source>
</evidence>
<evidence type="ECO:0000256" key="4">
    <source>
        <dbReference type="ARBA" id="ARBA00022729"/>
    </source>
</evidence>
<dbReference type="InterPro" id="IPR005616">
    <property type="entry name" value="CcmH/CycL/Ccl2/NrfF_N"/>
</dbReference>
<sequence length="129" mass="14529">MKVVFALILFFLTPLSLANTLYPLATAKQDAQFSHLLKELRCLVCQNQDLADSNAGLAKDLRDQVYILVKEGKSDSEVISYLTARYGDFILFNPPIKPLTAMLWFGPALFLGLGLIIFWRTCLKRSSNE</sequence>
<comment type="function">
    <text evidence="7">Possible subunit of a heme lyase.</text>
</comment>
<comment type="similarity">
    <text evidence="1 7">Belongs to the CcmH/CycL/Ccl2/NrfF family.</text>
</comment>
<evidence type="ECO:0000313" key="9">
    <source>
        <dbReference type="EMBL" id="CDZ78921.1"/>
    </source>
</evidence>
<dbReference type="GO" id="GO:0017004">
    <property type="term" value="P:cytochrome complex assembly"/>
    <property type="evidence" value="ECO:0007669"/>
    <property type="project" value="UniProtKB-KW"/>
</dbReference>
<evidence type="ECO:0000256" key="1">
    <source>
        <dbReference type="ARBA" id="ARBA00010342"/>
    </source>
</evidence>
<evidence type="ECO:0000256" key="5">
    <source>
        <dbReference type="ARBA" id="ARBA00022748"/>
    </source>
</evidence>
<dbReference type="AlphaFoldDB" id="A0A078L183"/>
<dbReference type="GO" id="GO:0046872">
    <property type="term" value="F:metal ion binding"/>
    <property type="evidence" value="ECO:0007669"/>
    <property type="project" value="UniProtKB-KW"/>
</dbReference>
<evidence type="ECO:0000259" key="8">
    <source>
        <dbReference type="Pfam" id="PF03918"/>
    </source>
</evidence>
<keyword evidence="4 7" id="KW-0732">Signal</keyword>
<proteinExistence type="inferred from homology"/>
<dbReference type="FunFam" id="1.10.8.640:FF:000001">
    <property type="entry name" value="Cytochrome c-type biogenesis protein"/>
    <property type="match status" value="1"/>
</dbReference>
<dbReference type="EMBL" id="CCSB01000004">
    <property type="protein sequence ID" value="CDZ78921.1"/>
    <property type="molecule type" value="Genomic_DNA"/>
</dbReference>
<evidence type="ECO:0000256" key="7">
    <source>
        <dbReference type="RuleBase" id="RU364112"/>
    </source>
</evidence>
<keyword evidence="7" id="KW-0472">Membrane</keyword>
<feature type="transmembrane region" description="Helical" evidence="7">
    <location>
        <begin position="101"/>
        <end position="119"/>
    </location>
</feature>
<keyword evidence="7" id="KW-0812">Transmembrane</keyword>
<dbReference type="PANTHER" id="PTHR47870">
    <property type="entry name" value="CYTOCHROME C-TYPE BIOGENESIS PROTEIN CCMH"/>
    <property type="match status" value="1"/>
</dbReference>
<dbReference type="Proteomes" id="UP000044071">
    <property type="component" value="Unassembled WGS sequence"/>
</dbReference>
<evidence type="ECO:0000256" key="3">
    <source>
        <dbReference type="ARBA" id="ARBA00022723"/>
    </source>
</evidence>
<keyword evidence="3 7" id="KW-0479">Metal-binding</keyword>
<keyword evidence="2 7" id="KW-0349">Heme</keyword>
<dbReference type="Pfam" id="PF03918">
    <property type="entry name" value="CcmH"/>
    <property type="match status" value="1"/>
</dbReference>
<gene>
    <name evidence="9" type="primary">ccmH_1</name>
    <name evidence="9" type="ORF">BN59_03236</name>
</gene>
<dbReference type="InterPro" id="IPR051263">
    <property type="entry name" value="C-type_cytochrome_biogenesis"/>
</dbReference>
<feature type="domain" description="CcmH/CycL/Ccl2/NrfF N-terminal" evidence="8">
    <location>
        <begin position="6"/>
        <end position="127"/>
    </location>
</feature>
<dbReference type="CDD" id="cd16378">
    <property type="entry name" value="CcmH_N"/>
    <property type="match status" value="1"/>
</dbReference>
<keyword evidence="6 7" id="KW-0408">Iron</keyword>
<dbReference type="eggNOG" id="COG3088">
    <property type="taxonomic scope" value="Bacteria"/>
</dbReference>
<dbReference type="GO" id="GO:0005886">
    <property type="term" value="C:plasma membrane"/>
    <property type="evidence" value="ECO:0007669"/>
    <property type="project" value="TreeGrafter"/>
</dbReference>
<evidence type="ECO:0000256" key="2">
    <source>
        <dbReference type="ARBA" id="ARBA00022617"/>
    </source>
</evidence>
<reference evidence="9 10" key="1">
    <citation type="submission" date="2014-06" db="EMBL/GenBank/DDBJ databases">
        <authorList>
            <person name="Urmite Genomes Urmite Genomes"/>
        </authorList>
    </citation>
    <scope>NUCLEOTIDE SEQUENCE [LARGE SCALE GENOMIC DNA]</scope>
</reference>
<evidence type="ECO:0000313" key="10">
    <source>
        <dbReference type="Proteomes" id="UP000044071"/>
    </source>
</evidence>
<organism evidence="9 10">
    <name type="scientific">Legionella massiliensis</name>
    <dbReference type="NCBI Taxonomy" id="1034943"/>
    <lineage>
        <taxon>Bacteria</taxon>
        <taxon>Pseudomonadati</taxon>
        <taxon>Pseudomonadota</taxon>
        <taxon>Gammaproteobacteria</taxon>
        <taxon>Legionellales</taxon>
        <taxon>Legionellaceae</taxon>
        <taxon>Legionella</taxon>
    </lineage>
</organism>
<feature type="signal peptide" evidence="7">
    <location>
        <begin position="1"/>
        <end position="18"/>
    </location>
</feature>
<dbReference type="InterPro" id="IPR038297">
    <property type="entry name" value="CcmH/CycL/NrfF/Ccl2_sf"/>
</dbReference>
<keyword evidence="7" id="KW-1133">Transmembrane helix</keyword>
<dbReference type="Gene3D" id="1.10.8.640">
    <property type="entry name" value="Cytochrome C biogenesis protein"/>
    <property type="match status" value="1"/>
</dbReference>
<dbReference type="RefSeq" id="WP_044012096.1">
    <property type="nucleotide sequence ID" value="NZ_CCVW01000004.1"/>
</dbReference>
<dbReference type="OrthoDB" id="9804975at2"/>
<keyword evidence="10" id="KW-1185">Reference proteome</keyword>
<protein>
    <recommendedName>
        <fullName evidence="7">Cytochrome c-type biogenesis protein</fullName>
    </recommendedName>
</protein>
<accession>A0A078L183</accession>
<feature type="chain" id="PRO_5011019248" description="Cytochrome c-type biogenesis protein" evidence="7">
    <location>
        <begin position="19"/>
        <end position="129"/>
    </location>
</feature>
<name>A0A078L183_9GAMM</name>
<dbReference type="STRING" id="1034943.BN59_03236"/>